<keyword evidence="2" id="KW-1185">Reference proteome</keyword>
<dbReference type="Proteomes" id="UP001596250">
    <property type="component" value="Unassembled WGS sequence"/>
</dbReference>
<sequence>MKITVQYIPLSKIHPVKSDIPMTSSLRKLRTYMLDCMHLLVVRKNQKDGSYTLISGFDRYVYLNKHSNQKLAPCIVEDKKRSGRGKEKSWFQRWRNRSVQKHIPSKYASRMTPVSWSILRTFFKQERRRYKQLSRSQQLKVLTLGIRHKRTVLRSMKSEIDKMLSK</sequence>
<evidence type="ECO:0000313" key="2">
    <source>
        <dbReference type="Proteomes" id="UP001596250"/>
    </source>
</evidence>
<organism evidence="1 2">
    <name type="scientific">Marinicrinis lubricantis</name>
    <dbReference type="NCBI Taxonomy" id="2086470"/>
    <lineage>
        <taxon>Bacteria</taxon>
        <taxon>Bacillati</taxon>
        <taxon>Bacillota</taxon>
        <taxon>Bacilli</taxon>
        <taxon>Bacillales</taxon>
        <taxon>Paenibacillaceae</taxon>
    </lineage>
</organism>
<protein>
    <recommendedName>
        <fullName evidence="3">ParB/Sulfiredoxin domain-containing protein</fullName>
    </recommendedName>
</protein>
<gene>
    <name evidence="1" type="ORF">ACFPXP_02055</name>
</gene>
<proteinExistence type="predicted"/>
<dbReference type="RefSeq" id="WP_379891909.1">
    <property type="nucleotide sequence ID" value="NZ_CBCSCT010000003.1"/>
</dbReference>
<dbReference type="EMBL" id="JBHSQV010000010">
    <property type="protein sequence ID" value="MFC5985256.1"/>
    <property type="molecule type" value="Genomic_DNA"/>
</dbReference>
<reference evidence="2" key="1">
    <citation type="journal article" date="2019" name="Int. J. Syst. Evol. Microbiol.">
        <title>The Global Catalogue of Microorganisms (GCM) 10K type strain sequencing project: providing services to taxonomists for standard genome sequencing and annotation.</title>
        <authorList>
            <consortium name="The Broad Institute Genomics Platform"/>
            <consortium name="The Broad Institute Genome Sequencing Center for Infectious Disease"/>
            <person name="Wu L."/>
            <person name="Ma J."/>
        </authorList>
    </citation>
    <scope>NUCLEOTIDE SEQUENCE [LARGE SCALE GENOMIC DNA]</scope>
    <source>
        <strain evidence="2">CCM 8749</strain>
    </source>
</reference>
<comment type="caution">
    <text evidence="1">The sequence shown here is derived from an EMBL/GenBank/DDBJ whole genome shotgun (WGS) entry which is preliminary data.</text>
</comment>
<name>A0ABW1IJW3_9BACL</name>
<evidence type="ECO:0000313" key="1">
    <source>
        <dbReference type="EMBL" id="MFC5985256.1"/>
    </source>
</evidence>
<evidence type="ECO:0008006" key="3">
    <source>
        <dbReference type="Google" id="ProtNLM"/>
    </source>
</evidence>
<accession>A0ABW1IJW3</accession>